<evidence type="ECO:0000256" key="1">
    <source>
        <dbReference type="ARBA" id="ARBA00004613"/>
    </source>
</evidence>
<comment type="similarity">
    <text evidence="2 10">Belongs to the peptidase S10 family.</text>
</comment>
<dbReference type="PROSITE" id="PS00560">
    <property type="entry name" value="CARBOXYPEPT_SER_HIS"/>
    <property type="match status" value="2"/>
</dbReference>
<evidence type="ECO:0000256" key="9">
    <source>
        <dbReference type="ARBA" id="ARBA00023180"/>
    </source>
</evidence>
<dbReference type="PANTHER" id="PTHR11802:SF245">
    <property type="entry name" value="CARBOXYPEPTIDASE"/>
    <property type="match status" value="1"/>
</dbReference>
<evidence type="ECO:0000256" key="5">
    <source>
        <dbReference type="ARBA" id="ARBA00022670"/>
    </source>
</evidence>
<evidence type="ECO:0000256" key="10">
    <source>
        <dbReference type="RuleBase" id="RU361156"/>
    </source>
</evidence>
<organism evidence="11 12">
    <name type="scientific">Solanum commersonii</name>
    <name type="common">Commerson's wild potato</name>
    <name type="synonym">Commerson's nightshade</name>
    <dbReference type="NCBI Taxonomy" id="4109"/>
    <lineage>
        <taxon>Eukaryota</taxon>
        <taxon>Viridiplantae</taxon>
        <taxon>Streptophyta</taxon>
        <taxon>Embryophyta</taxon>
        <taxon>Tracheophyta</taxon>
        <taxon>Spermatophyta</taxon>
        <taxon>Magnoliopsida</taxon>
        <taxon>eudicotyledons</taxon>
        <taxon>Gunneridae</taxon>
        <taxon>Pentapetalae</taxon>
        <taxon>asterids</taxon>
        <taxon>lamiids</taxon>
        <taxon>Solanales</taxon>
        <taxon>Solanaceae</taxon>
        <taxon>Solanoideae</taxon>
        <taxon>Solaneae</taxon>
        <taxon>Solanum</taxon>
    </lineage>
</organism>
<evidence type="ECO:0000256" key="6">
    <source>
        <dbReference type="ARBA" id="ARBA00022729"/>
    </source>
</evidence>
<dbReference type="FunFam" id="3.40.50.11320:FF:000001">
    <property type="entry name" value="Carboxypeptidase"/>
    <property type="match status" value="1"/>
</dbReference>
<dbReference type="InterPro" id="IPR033124">
    <property type="entry name" value="Ser_caboxypep_his_AS"/>
</dbReference>
<evidence type="ECO:0000256" key="7">
    <source>
        <dbReference type="ARBA" id="ARBA00022801"/>
    </source>
</evidence>
<keyword evidence="3" id="KW-0964">Secreted</keyword>
<dbReference type="FunFam" id="3.40.50.1820:FF:000030">
    <property type="entry name" value="Carboxypeptidase"/>
    <property type="match status" value="2"/>
</dbReference>
<dbReference type="EC" id="3.4.16.-" evidence="10"/>
<dbReference type="GO" id="GO:0005773">
    <property type="term" value="C:vacuole"/>
    <property type="evidence" value="ECO:0007669"/>
    <property type="project" value="TreeGrafter"/>
</dbReference>
<dbReference type="PRINTS" id="PR00724">
    <property type="entry name" value="CRBOXYPTASEC"/>
</dbReference>
<name>A0A9J6ATU5_SOLCO</name>
<keyword evidence="6 10" id="KW-0732">Signal</keyword>
<comment type="caution">
    <text evidence="11">The sequence shown here is derived from an EMBL/GenBank/DDBJ whole genome shotgun (WGS) entry which is preliminary data.</text>
</comment>
<keyword evidence="5 10" id="KW-0645">Protease</keyword>
<dbReference type="Gene3D" id="3.40.50.11320">
    <property type="match status" value="2"/>
</dbReference>
<dbReference type="GO" id="GO:0004185">
    <property type="term" value="F:serine-type carboxypeptidase activity"/>
    <property type="evidence" value="ECO:0007669"/>
    <property type="project" value="UniProtKB-UniRule"/>
</dbReference>
<sequence length="984" mass="110522">MGKKYSFFFLLFTLFLSNFVASTLGKKQGDVLGKFYKAKQKNSAFYKSYYKAAGVENVELDKVILPQEGLKAKDWINKLPGQPPVKFQQYGGYVTVNQSAGRALYYYFTEAENSESLPLLLWLNGGPGCSSIAYGAMEELGPFRVNSDGKTLHRNRYAWNHAANVLFLESPAGVGFSYTNTSSDLNTTGDSRTANDNVVFLLNWLERFPEYKNRDFYISGESYAGHYVPQLAHAILQLNKFEKKTLINLKGIIIGNAVINDDTDTIGMYEYFASHALISDETYHDILNSCYDDNYNQSKCDEAAEITNKNLNNLDIYNIYYPLCKDGNLTKYPKTPTPLQIDPCSDKYIYAYMNRRDVQDALHANVTNLKYDWTSCSDSLFYDWKDSPATIIPLLKESLANGVRVWIFSGDTDGRVPVTSSKRSIQAMNLTVDQPWRSWLNGGEVGGYVETYKGGLTFATVRGAGHEVPSYEPARALSLISHFLSGTLGKKQSEVLGKIYNAKQDSAFGKNYYKAAAVENVELDKVIHPQEGLKEKDWIKKLPGQPPVKFQQYGGYVTVDESAGRALYYYFTEAENSKSLPLLLWLNGGPGCSSIAYGAMEEVGPFRANSDGKTLHRNHYAWNLVANVLFLECPTGVAFSYTNTSSDLNTTGDSRTVNDNVVFLLNWLERFPEYKNRDFYISGESYAGHYVPQLAHAILQHNKLEKKTLVNLKGIIIGNAVINDDTDIIGAYEYYASHALISDETFLDIKKYCFDKHYNKSNCNEAVAVLNNNLNHINIYNIYSPLCKDGNLTKYPKVPSPLVFEPCSDHYVHAYLNRRDVQDALHANVTNIKYDWESCSDPLFYNWKDSPATIIPLLTESLENGVRVWIFSGDIDGAVPVTSTKKSIKAMNLIVDQPYMALLVIWRRGKIVKIQTLIIKLNNYCFLVLTIKLDSIGGYVETYKGGLTFATVRGAGHEVPSYQPARALSLITHFLSGTLLPGNH</sequence>
<accession>A0A9J6ATU5</accession>
<feature type="signal peptide" evidence="10">
    <location>
        <begin position="1"/>
        <end position="25"/>
    </location>
</feature>
<evidence type="ECO:0000256" key="4">
    <source>
        <dbReference type="ARBA" id="ARBA00022645"/>
    </source>
</evidence>
<dbReference type="GO" id="GO:0005576">
    <property type="term" value="C:extracellular region"/>
    <property type="evidence" value="ECO:0007669"/>
    <property type="project" value="UniProtKB-SubCell"/>
</dbReference>
<evidence type="ECO:0000313" key="11">
    <source>
        <dbReference type="EMBL" id="KAG5627567.1"/>
    </source>
</evidence>
<keyword evidence="8" id="KW-1015">Disulfide bond</keyword>
<dbReference type="Gene3D" id="6.10.250.940">
    <property type="match status" value="2"/>
</dbReference>
<keyword evidence="7 10" id="KW-0378">Hydrolase</keyword>
<protein>
    <recommendedName>
        <fullName evidence="10">Carboxypeptidase</fullName>
        <ecNumber evidence="10">3.4.16.-</ecNumber>
    </recommendedName>
</protein>
<dbReference type="SUPFAM" id="SSF53474">
    <property type="entry name" value="alpha/beta-Hydrolases"/>
    <property type="match status" value="2"/>
</dbReference>
<keyword evidence="4 10" id="KW-0121">Carboxypeptidase</keyword>
<dbReference type="Gene3D" id="3.40.50.1820">
    <property type="entry name" value="alpha/beta hydrolase"/>
    <property type="match status" value="2"/>
</dbReference>
<dbReference type="EMBL" id="JACXVP010000002">
    <property type="protein sequence ID" value="KAG5627567.1"/>
    <property type="molecule type" value="Genomic_DNA"/>
</dbReference>
<dbReference type="PROSITE" id="PS00131">
    <property type="entry name" value="CARBOXYPEPT_SER_SER"/>
    <property type="match status" value="2"/>
</dbReference>
<evidence type="ECO:0000313" key="12">
    <source>
        <dbReference type="Proteomes" id="UP000824120"/>
    </source>
</evidence>
<keyword evidence="12" id="KW-1185">Reference proteome</keyword>
<dbReference type="PANTHER" id="PTHR11802">
    <property type="entry name" value="SERINE PROTEASE FAMILY S10 SERINE CARBOXYPEPTIDASE"/>
    <property type="match status" value="1"/>
</dbReference>
<dbReference type="InterPro" id="IPR001563">
    <property type="entry name" value="Peptidase_S10"/>
</dbReference>
<gene>
    <name evidence="11" type="ORF">H5410_012785</name>
</gene>
<dbReference type="FunFam" id="3.40.50.12670:FF:000002">
    <property type="entry name" value="Carboxypeptidase"/>
    <property type="match status" value="1"/>
</dbReference>
<reference evidence="11 12" key="1">
    <citation type="submission" date="2020-09" db="EMBL/GenBank/DDBJ databases">
        <title>De no assembly of potato wild relative species, Solanum commersonii.</title>
        <authorList>
            <person name="Cho K."/>
        </authorList>
    </citation>
    <scope>NUCLEOTIDE SEQUENCE [LARGE SCALE GENOMIC DNA]</scope>
    <source>
        <strain evidence="11">LZ3.2</strain>
        <tissue evidence="11">Leaf</tissue>
    </source>
</reference>
<feature type="chain" id="PRO_5039961365" description="Carboxypeptidase" evidence="10">
    <location>
        <begin position="26"/>
        <end position="984"/>
    </location>
</feature>
<dbReference type="InterPro" id="IPR029058">
    <property type="entry name" value="AB_hydrolase_fold"/>
</dbReference>
<proteinExistence type="inferred from homology"/>
<evidence type="ECO:0000256" key="8">
    <source>
        <dbReference type="ARBA" id="ARBA00023157"/>
    </source>
</evidence>
<keyword evidence="9" id="KW-0325">Glycoprotein</keyword>
<evidence type="ECO:0000256" key="2">
    <source>
        <dbReference type="ARBA" id="ARBA00009431"/>
    </source>
</evidence>
<comment type="subcellular location">
    <subcellularLocation>
        <location evidence="1">Secreted</location>
    </subcellularLocation>
</comment>
<dbReference type="GO" id="GO:0006508">
    <property type="term" value="P:proteolysis"/>
    <property type="evidence" value="ECO:0007669"/>
    <property type="project" value="UniProtKB-KW"/>
</dbReference>
<dbReference type="OrthoDB" id="443318at2759"/>
<dbReference type="InterPro" id="IPR018202">
    <property type="entry name" value="Ser_caboxypep_ser_AS"/>
</dbReference>
<evidence type="ECO:0000256" key="3">
    <source>
        <dbReference type="ARBA" id="ARBA00022525"/>
    </source>
</evidence>
<dbReference type="Pfam" id="PF00450">
    <property type="entry name" value="Peptidase_S10"/>
    <property type="match status" value="2"/>
</dbReference>
<dbReference type="AlphaFoldDB" id="A0A9J6ATU5"/>
<dbReference type="Proteomes" id="UP000824120">
    <property type="component" value="Chromosome 2"/>
</dbReference>